<evidence type="ECO:0000313" key="1">
    <source>
        <dbReference type="EMBL" id="GFH20476.1"/>
    </source>
</evidence>
<protein>
    <submittedName>
        <fullName evidence="1">Uncharacterized protein</fullName>
    </submittedName>
</protein>
<sequence length="48" mass="5104">MDLFATLGLGPKAEEDNFVCCEVYLDDENAAAEGKEEAAVLHLAEGGF</sequence>
<name>A0A699ZNG9_HAELA</name>
<dbReference type="AlphaFoldDB" id="A0A699ZNG9"/>
<evidence type="ECO:0000313" key="2">
    <source>
        <dbReference type="Proteomes" id="UP000485058"/>
    </source>
</evidence>
<keyword evidence="2" id="KW-1185">Reference proteome</keyword>
<accession>A0A699ZNG9</accession>
<comment type="caution">
    <text evidence="1">The sequence shown here is derived from an EMBL/GenBank/DDBJ whole genome shotgun (WGS) entry which is preliminary data.</text>
</comment>
<dbReference type="EMBL" id="BLLF01001643">
    <property type="protein sequence ID" value="GFH20476.1"/>
    <property type="molecule type" value="Genomic_DNA"/>
</dbReference>
<proteinExistence type="predicted"/>
<organism evidence="1 2">
    <name type="scientific">Haematococcus lacustris</name>
    <name type="common">Green alga</name>
    <name type="synonym">Haematococcus pluvialis</name>
    <dbReference type="NCBI Taxonomy" id="44745"/>
    <lineage>
        <taxon>Eukaryota</taxon>
        <taxon>Viridiplantae</taxon>
        <taxon>Chlorophyta</taxon>
        <taxon>core chlorophytes</taxon>
        <taxon>Chlorophyceae</taxon>
        <taxon>CS clade</taxon>
        <taxon>Chlamydomonadales</taxon>
        <taxon>Haematococcaceae</taxon>
        <taxon>Haematococcus</taxon>
    </lineage>
</organism>
<reference evidence="1 2" key="1">
    <citation type="submission" date="2020-02" db="EMBL/GenBank/DDBJ databases">
        <title>Draft genome sequence of Haematococcus lacustris strain NIES-144.</title>
        <authorList>
            <person name="Morimoto D."/>
            <person name="Nakagawa S."/>
            <person name="Yoshida T."/>
            <person name="Sawayama S."/>
        </authorList>
    </citation>
    <scope>NUCLEOTIDE SEQUENCE [LARGE SCALE GENOMIC DNA]</scope>
    <source>
        <strain evidence="1 2">NIES-144</strain>
    </source>
</reference>
<gene>
    <name evidence="1" type="ORF">HaLaN_17603</name>
</gene>
<dbReference type="Proteomes" id="UP000485058">
    <property type="component" value="Unassembled WGS sequence"/>
</dbReference>